<dbReference type="PANTHER" id="PTHR31121:SF11">
    <property type="entry name" value="MANNOSYLTRANSFERASE KTR3-RELATED"/>
    <property type="match status" value="1"/>
</dbReference>
<keyword evidence="5" id="KW-0735">Signal-anchor</keyword>
<evidence type="ECO:0008006" key="9">
    <source>
        <dbReference type="Google" id="ProtNLM"/>
    </source>
</evidence>
<evidence type="ECO:0000256" key="5">
    <source>
        <dbReference type="ARBA" id="ARBA00022968"/>
    </source>
</evidence>
<evidence type="ECO:0000256" key="1">
    <source>
        <dbReference type="ARBA" id="ARBA00004606"/>
    </source>
</evidence>
<comment type="caution">
    <text evidence="7">The sequence shown here is derived from an EMBL/GenBank/DDBJ whole genome shotgun (WGS) entry which is preliminary data.</text>
</comment>
<gene>
    <name evidence="7" type="ORF">RI543_003635</name>
</gene>
<dbReference type="FunFam" id="3.90.550.10:FF:000051">
    <property type="entry name" value="Alpha-1,2-mannosyltransferase (Ktr4)"/>
    <property type="match status" value="1"/>
</dbReference>
<sequence>MGAEGKKRLMPKSALLVKKYQKSIRLGFAGFIMVLTILFLLQSSTSSSSSSITNNRSRSKSFIPMTTISRYDLNKEYLMPFTDISQKVVHPMDDGEIVKAAMVTLARNSDLWSLVNSIRHVEDRFNNRYHYDWVFLNDQPFTDEFKRVTSALVSGKAKYGLIPKEHWSVPSFIDEVKFDKARKDMSKKNVPYGGSVPYRHMCRYQSGFLFQSPLLDEYEYYWRVDTDIKLYCDFQYDIFKFMKVNKKKYGFILSISEYEATIPTLWATINDFIEKNPQYVNKNNLMKFVSNDNGKTYNMCHFWTNFEIASLDFYRSQAYREYFDYLDKSGGFFYERWGDAPVHSIAASLFLDKSELHFFDGLGFYHPDFHSCPIEEPIRLQNRCICEPHKDQTWLDYYFCTRQFFQAQGLKMPAGIDQNK</sequence>
<evidence type="ECO:0000256" key="3">
    <source>
        <dbReference type="ARBA" id="ARBA00022676"/>
    </source>
</evidence>
<dbReference type="InterPro" id="IPR029044">
    <property type="entry name" value="Nucleotide-diphossugar_trans"/>
</dbReference>
<dbReference type="PIRSF" id="PIRSF018153">
    <property type="entry name" value="Glyco_trans_15"/>
    <property type="match status" value="1"/>
</dbReference>
<evidence type="ECO:0000256" key="6">
    <source>
        <dbReference type="PIRSR" id="PIRSR018153-1"/>
    </source>
</evidence>
<evidence type="ECO:0000256" key="2">
    <source>
        <dbReference type="ARBA" id="ARBA00007677"/>
    </source>
</evidence>
<keyword evidence="4" id="KW-0808">Transferase</keyword>
<comment type="similarity">
    <text evidence="2">Belongs to the glycosyltransferase 15 family.</text>
</comment>
<dbReference type="GO" id="GO:0000032">
    <property type="term" value="P:cell wall mannoprotein biosynthetic process"/>
    <property type="evidence" value="ECO:0007669"/>
    <property type="project" value="TreeGrafter"/>
</dbReference>
<evidence type="ECO:0000313" key="7">
    <source>
        <dbReference type="EMBL" id="KAK5779015.1"/>
    </source>
</evidence>
<dbReference type="GO" id="GO:0006493">
    <property type="term" value="P:protein O-linked glycosylation"/>
    <property type="evidence" value="ECO:0007669"/>
    <property type="project" value="TreeGrafter"/>
</dbReference>
<keyword evidence="8" id="KW-1185">Reference proteome</keyword>
<dbReference type="GO" id="GO:0016020">
    <property type="term" value="C:membrane"/>
    <property type="evidence" value="ECO:0007669"/>
    <property type="project" value="UniProtKB-SubCell"/>
</dbReference>
<dbReference type="InterPro" id="IPR002685">
    <property type="entry name" value="Glyco_trans_15"/>
</dbReference>
<dbReference type="PANTHER" id="PTHR31121">
    <property type="entry name" value="ALPHA-1,2 MANNOSYLTRANSFERASE KTR1"/>
    <property type="match status" value="1"/>
</dbReference>
<dbReference type="GO" id="GO:0000026">
    <property type="term" value="F:alpha-1,2-mannosyltransferase activity"/>
    <property type="evidence" value="ECO:0007669"/>
    <property type="project" value="TreeGrafter"/>
</dbReference>
<dbReference type="GO" id="GO:0005794">
    <property type="term" value="C:Golgi apparatus"/>
    <property type="evidence" value="ECO:0007669"/>
    <property type="project" value="TreeGrafter"/>
</dbReference>
<feature type="active site" description="Nucleophile" evidence="6">
    <location>
        <position position="307"/>
    </location>
</feature>
<evidence type="ECO:0000256" key="4">
    <source>
        <dbReference type="ARBA" id="ARBA00022679"/>
    </source>
</evidence>
<organism evidence="7 8">
    <name type="scientific">Arxiozyma heterogenica</name>
    <dbReference type="NCBI Taxonomy" id="278026"/>
    <lineage>
        <taxon>Eukaryota</taxon>
        <taxon>Fungi</taxon>
        <taxon>Dikarya</taxon>
        <taxon>Ascomycota</taxon>
        <taxon>Saccharomycotina</taxon>
        <taxon>Saccharomycetes</taxon>
        <taxon>Saccharomycetales</taxon>
        <taxon>Saccharomycetaceae</taxon>
        <taxon>Arxiozyma</taxon>
    </lineage>
</organism>
<dbReference type="Proteomes" id="UP001306508">
    <property type="component" value="Unassembled WGS sequence"/>
</dbReference>
<dbReference type="Gene3D" id="3.90.550.10">
    <property type="entry name" value="Spore Coat Polysaccharide Biosynthesis Protein SpsA, Chain A"/>
    <property type="match status" value="1"/>
</dbReference>
<dbReference type="SUPFAM" id="SSF53448">
    <property type="entry name" value="Nucleotide-diphospho-sugar transferases"/>
    <property type="match status" value="1"/>
</dbReference>
<dbReference type="AlphaFoldDB" id="A0AAN7WGA1"/>
<reference evidence="8" key="1">
    <citation type="submission" date="2023-07" db="EMBL/GenBank/DDBJ databases">
        <title>A draft genome of Kazachstania heterogenica Y-27499.</title>
        <authorList>
            <person name="Donic C."/>
            <person name="Kralova J.S."/>
            <person name="Fidel L."/>
            <person name="Ben-Dor S."/>
            <person name="Jung S."/>
        </authorList>
    </citation>
    <scope>NUCLEOTIDE SEQUENCE [LARGE SCALE GENOMIC DNA]</scope>
    <source>
        <strain evidence="8">Y27499</strain>
    </source>
</reference>
<dbReference type="EMBL" id="JAWIZZ010000048">
    <property type="protein sequence ID" value="KAK5779015.1"/>
    <property type="molecule type" value="Genomic_DNA"/>
</dbReference>
<name>A0AAN7WGA1_9SACH</name>
<evidence type="ECO:0000313" key="8">
    <source>
        <dbReference type="Proteomes" id="UP001306508"/>
    </source>
</evidence>
<keyword evidence="5" id="KW-0812">Transmembrane</keyword>
<accession>A0AAN7WGA1</accession>
<keyword evidence="3" id="KW-0328">Glycosyltransferase</keyword>
<dbReference type="Pfam" id="PF01793">
    <property type="entry name" value="Glyco_transf_15"/>
    <property type="match status" value="1"/>
</dbReference>
<comment type="subcellular location">
    <subcellularLocation>
        <location evidence="1">Membrane</location>
        <topology evidence="1">Single-pass type II membrane protein</topology>
    </subcellularLocation>
</comment>
<protein>
    <recommendedName>
        <fullName evidence="9">Mannosyltransferase</fullName>
    </recommendedName>
</protein>
<dbReference type="GO" id="GO:0006487">
    <property type="term" value="P:protein N-linked glycosylation"/>
    <property type="evidence" value="ECO:0007669"/>
    <property type="project" value="TreeGrafter"/>
</dbReference>
<proteinExistence type="inferred from homology"/>